<name>A0AAV4C5U4_9GAST</name>
<accession>A0AAV4C5U4</accession>
<keyword evidence="2" id="KW-0472">Membrane</keyword>
<dbReference type="EMBL" id="BLXT01005852">
    <property type="protein sequence ID" value="GFO26642.1"/>
    <property type="molecule type" value="Genomic_DNA"/>
</dbReference>
<evidence type="ECO:0000313" key="4">
    <source>
        <dbReference type="Proteomes" id="UP000735302"/>
    </source>
</evidence>
<comment type="caution">
    <text evidence="3">The sequence shown here is derived from an EMBL/GenBank/DDBJ whole genome shotgun (WGS) entry which is preliminary data.</text>
</comment>
<feature type="region of interest" description="Disordered" evidence="1">
    <location>
        <begin position="44"/>
        <end position="94"/>
    </location>
</feature>
<evidence type="ECO:0000256" key="1">
    <source>
        <dbReference type="SAM" id="MobiDB-lite"/>
    </source>
</evidence>
<proteinExistence type="predicted"/>
<organism evidence="3 4">
    <name type="scientific">Plakobranchus ocellatus</name>
    <dbReference type="NCBI Taxonomy" id="259542"/>
    <lineage>
        <taxon>Eukaryota</taxon>
        <taxon>Metazoa</taxon>
        <taxon>Spiralia</taxon>
        <taxon>Lophotrochozoa</taxon>
        <taxon>Mollusca</taxon>
        <taxon>Gastropoda</taxon>
        <taxon>Heterobranchia</taxon>
        <taxon>Euthyneura</taxon>
        <taxon>Panpulmonata</taxon>
        <taxon>Sacoglossa</taxon>
        <taxon>Placobranchoidea</taxon>
        <taxon>Plakobranchidae</taxon>
        <taxon>Plakobranchus</taxon>
    </lineage>
</organism>
<evidence type="ECO:0000313" key="3">
    <source>
        <dbReference type="EMBL" id="GFO26642.1"/>
    </source>
</evidence>
<keyword evidence="2" id="KW-1133">Transmembrane helix</keyword>
<evidence type="ECO:0000256" key="2">
    <source>
        <dbReference type="SAM" id="Phobius"/>
    </source>
</evidence>
<feature type="compositionally biased region" description="Basic and acidic residues" evidence="1">
    <location>
        <begin position="64"/>
        <end position="77"/>
    </location>
</feature>
<sequence>MARPRKTKYSRNEDKKIHPVFVFRKIINFLVVLGALPAALCDSPQQGDLRLLGPPSGRGADGGARTHDRRVLADLRADSQATVPPTPHRRSRVT</sequence>
<gene>
    <name evidence="3" type="ORF">PoB_005314700</name>
</gene>
<keyword evidence="4" id="KW-1185">Reference proteome</keyword>
<dbReference type="AlphaFoldDB" id="A0AAV4C5U4"/>
<dbReference type="Proteomes" id="UP000735302">
    <property type="component" value="Unassembled WGS sequence"/>
</dbReference>
<keyword evidence="2" id="KW-0812">Transmembrane</keyword>
<reference evidence="3 4" key="1">
    <citation type="journal article" date="2021" name="Elife">
        <title>Chloroplast acquisition without the gene transfer in kleptoplastic sea slugs, Plakobranchus ocellatus.</title>
        <authorList>
            <person name="Maeda T."/>
            <person name="Takahashi S."/>
            <person name="Yoshida T."/>
            <person name="Shimamura S."/>
            <person name="Takaki Y."/>
            <person name="Nagai Y."/>
            <person name="Toyoda A."/>
            <person name="Suzuki Y."/>
            <person name="Arimoto A."/>
            <person name="Ishii H."/>
            <person name="Satoh N."/>
            <person name="Nishiyama T."/>
            <person name="Hasebe M."/>
            <person name="Maruyama T."/>
            <person name="Minagawa J."/>
            <person name="Obokata J."/>
            <person name="Shigenobu S."/>
        </authorList>
    </citation>
    <scope>NUCLEOTIDE SEQUENCE [LARGE SCALE GENOMIC DNA]</scope>
</reference>
<feature type="transmembrane region" description="Helical" evidence="2">
    <location>
        <begin position="21"/>
        <end position="40"/>
    </location>
</feature>
<protein>
    <submittedName>
        <fullName evidence="3">Uncharacterized protein</fullName>
    </submittedName>
</protein>